<proteinExistence type="predicted"/>
<evidence type="ECO:0000313" key="2">
    <source>
        <dbReference type="EMBL" id="ADM28678.1"/>
    </source>
</evidence>
<reference evidence="2 3" key="1">
    <citation type="journal article" date="2010" name="Stand. Genomic Sci.">
        <title>Complete genome sequence of Ignisphaera aggregans type strain (AQ1.S1).</title>
        <authorList>
            <person name="Goker M."/>
            <person name="Held B."/>
            <person name="Lapidus A."/>
            <person name="Nolan M."/>
            <person name="Spring S."/>
            <person name="Yasawong M."/>
            <person name="Lucas S."/>
            <person name="Glavina Del Rio T."/>
            <person name="Tice H."/>
            <person name="Cheng J.F."/>
            <person name="Goodwin L."/>
            <person name="Tapia R."/>
            <person name="Pitluck S."/>
            <person name="Liolios K."/>
            <person name="Ivanova N."/>
            <person name="Mavromatis K."/>
            <person name="Mikhailova N."/>
            <person name="Pati A."/>
            <person name="Chen A."/>
            <person name="Palaniappan K."/>
            <person name="Brambilla E."/>
            <person name="Land M."/>
            <person name="Hauser L."/>
            <person name="Chang Y.J."/>
            <person name="Jeffries C.D."/>
            <person name="Brettin T."/>
            <person name="Detter J.C."/>
            <person name="Han C."/>
            <person name="Rohde M."/>
            <person name="Sikorski J."/>
            <person name="Woyke T."/>
            <person name="Bristow J."/>
            <person name="Eisen J.A."/>
            <person name="Markowitz V."/>
            <person name="Hugenholtz P."/>
            <person name="Kyrpides N.C."/>
            <person name="Klenk H.P."/>
        </authorList>
    </citation>
    <scope>NUCLEOTIDE SEQUENCE [LARGE SCALE GENOMIC DNA]</scope>
    <source>
        <strain evidence="3">DSM 17230 / JCM 13409 / AQ1.S1</strain>
    </source>
</reference>
<protein>
    <recommendedName>
        <fullName evidence="4">DUF4352 domain-containing protein</fullName>
    </recommendedName>
</protein>
<evidence type="ECO:0000313" key="3">
    <source>
        <dbReference type="Proteomes" id="UP000001304"/>
    </source>
</evidence>
<dbReference type="STRING" id="583356.Igag_1884"/>
<evidence type="ECO:0008006" key="4">
    <source>
        <dbReference type="Google" id="ProtNLM"/>
    </source>
</evidence>
<keyword evidence="1" id="KW-0472">Membrane</keyword>
<keyword evidence="1" id="KW-0812">Transmembrane</keyword>
<organism evidence="2 3">
    <name type="scientific">Ignisphaera aggregans (strain DSM 17230 / JCM 13409 / AQ1.S1)</name>
    <dbReference type="NCBI Taxonomy" id="583356"/>
    <lineage>
        <taxon>Archaea</taxon>
        <taxon>Thermoproteota</taxon>
        <taxon>Thermoprotei</taxon>
        <taxon>Desulfurococcales</taxon>
        <taxon>Desulfurococcaceae</taxon>
        <taxon>Ignisphaera</taxon>
    </lineage>
</organism>
<gene>
    <name evidence="2" type="ordered locus">Igag_1884</name>
</gene>
<dbReference type="EMBL" id="CP002098">
    <property type="protein sequence ID" value="ADM28678.1"/>
    <property type="molecule type" value="Genomic_DNA"/>
</dbReference>
<dbReference type="BioCyc" id="IAGG583356:GHAH-1872-MONOMER"/>
<accession>E0ST17</accession>
<dbReference type="KEGG" id="iag:Igag_1884"/>
<dbReference type="HOGENOM" id="CLU_1623443_0_0_2"/>
<evidence type="ECO:0000256" key="1">
    <source>
        <dbReference type="SAM" id="Phobius"/>
    </source>
</evidence>
<feature type="transmembrane region" description="Helical" evidence="1">
    <location>
        <begin position="12"/>
        <end position="34"/>
    </location>
</feature>
<sequence length="163" mass="17565">MRSHIYRKGISELLALVLGLAITIAIGIAFYAFLPSFLNTSLQQQKIAVSISSATLLTSNEAVMIINVKNLGSKNIENFSISVEVENAKGIKVNSTREEICSSSHQSTNTLECSYPIQPGQEFSLPIKVFNSGFKVGQRIMVSVMARYIDGGIAAASATGTIY</sequence>
<keyword evidence="1" id="KW-1133">Transmembrane helix</keyword>
<dbReference type="AlphaFoldDB" id="E0ST17"/>
<dbReference type="Proteomes" id="UP000001304">
    <property type="component" value="Chromosome"/>
</dbReference>
<name>E0ST17_IGNAA</name>
<keyword evidence="3" id="KW-1185">Reference proteome</keyword>